<dbReference type="InterPro" id="IPR000594">
    <property type="entry name" value="ThiF_NAD_FAD-bd"/>
</dbReference>
<dbReference type="PANTHER" id="PTHR43267:SF2">
    <property type="entry name" value="TRNA THREONYLCARBAMOYLADENOSINE DEHYDRATASE 1-RELATED"/>
    <property type="match status" value="1"/>
</dbReference>
<dbReference type="EMBL" id="MT144712">
    <property type="protein sequence ID" value="QJH98019.1"/>
    <property type="molecule type" value="Genomic_DNA"/>
</dbReference>
<reference evidence="3" key="1">
    <citation type="submission" date="2020-03" db="EMBL/GenBank/DDBJ databases">
        <title>The deep terrestrial virosphere.</title>
        <authorList>
            <person name="Holmfeldt K."/>
            <person name="Nilsson E."/>
            <person name="Simone D."/>
            <person name="Lopez-Fernandez M."/>
            <person name="Wu X."/>
            <person name="de Brujin I."/>
            <person name="Lundin D."/>
            <person name="Andersson A."/>
            <person name="Bertilsson S."/>
            <person name="Dopson M."/>
        </authorList>
    </citation>
    <scope>NUCLEOTIDE SEQUENCE</scope>
    <source>
        <strain evidence="3">MM415A00250</strain>
        <strain evidence="2">MM415B01475</strain>
        <strain evidence="4">TM448B01180</strain>
    </source>
</reference>
<dbReference type="Gene3D" id="3.40.50.720">
    <property type="entry name" value="NAD(P)-binding Rossmann-like Domain"/>
    <property type="match status" value="1"/>
</dbReference>
<dbReference type="AlphaFoldDB" id="A0A6M3KP70"/>
<evidence type="ECO:0000259" key="1">
    <source>
        <dbReference type="Pfam" id="PF00899"/>
    </source>
</evidence>
<dbReference type="Pfam" id="PF00899">
    <property type="entry name" value="ThiF"/>
    <property type="match status" value="1"/>
</dbReference>
<gene>
    <name evidence="3" type="ORF">MM415A00250_0047</name>
    <name evidence="2" type="ORF">MM415B01475_0010</name>
    <name evidence="4" type="ORF">TM448B01180_0010</name>
</gene>
<evidence type="ECO:0000313" key="4">
    <source>
        <dbReference type="EMBL" id="QJH98019.1"/>
    </source>
</evidence>
<dbReference type="GO" id="GO:0008641">
    <property type="term" value="F:ubiquitin-like modifier activating enzyme activity"/>
    <property type="evidence" value="ECO:0007669"/>
    <property type="project" value="InterPro"/>
</dbReference>
<dbReference type="EMBL" id="MT142519">
    <property type="protein sequence ID" value="QJA83869.1"/>
    <property type="molecule type" value="Genomic_DNA"/>
</dbReference>
<dbReference type="GO" id="GO:0009536">
    <property type="term" value="C:plastid"/>
    <property type="evidence" value="ECO:0007669"/>
    <property type="project" value="TreeGrafter"/>
</dbReference>
<dbReference type="GO" id="GO:0061504">
    <property type="term" value="P:cyclic threonylcarbamoyladenosine biosynthetic process"/>
    <property type="evidence" value="ECO:0007669"/>
    <property type="project" value="TreeGrafter"/>
</dbReference>
<dbReference type="PANTHER" id="PTHR43267">
    <property type="entry name" value="TRNA THREONYLCARBAMOYLADENOSINE DEHYDRATASE"/>
    <property type="match status" value="1"/>
</dbReference>
<protein>
    <submittedName>
        <fullName evidence="3">Putative ubiquitin activating domain contining protein</fullName>
    </submittedName>
</protein>
<proteinExistence type="predicted"/>
<dbReference type="InterPro" id="IPR045886">
    <property type="entry name" value="ThiF/MoeB/HesA"/>
</dbReference>
<sequence length="277" mass="30897">MLAGLCGCHLDSYQSEAERTMIYRIAKLRDNAEVVLVGCGGTGGYVAEGLCRLLRQGQRLILVDPDRVEERNLARQNFYREEIGKYKSQALAERFARQFEREIGYCVHPYSDNLVTEVLTNFGRKVGHDLIIGCVDNADARRAIAEGIMTGWWIDAGNGFNSGQILVGNARKKMGGGGFVKSEGIIRYLPLPTVQQPELLMAAEKREKSCSEEPEQGPVINRVMADLVLQFVWLLMRGELRWMAAYVDLGAGTLNCIEATPRVVAQMLELPERELVS</sequence>
<dbReference type="GO" id="GO:0061503">
    <property type="term" value="F:tRNA threonylcarbamoyladenosine dehydratase"/>
    <property type="evidence" value="ECO:0007669"/>
    <property type="project" value="TreeGrafter"/>
</dbReference>
<dbReference type="EMBL" id="MT141316">
    <property type="protein sequence ID" value="QJA58274.1"/>
    <property type="molecule type" value="Genomic_DNA"/>
</dbReference>
<organism evidence="3">
    <name type="scientific">viral metagenome</name>
    <dbReference type="NCBI Taxonomy" id="1070528"/>
    <lineage>
        <taxon>unclassified sequences</taxon>
        <taxon>metagenomes</taxon>
        <taxon>organismal metagenomes</taxon>
    </lineage>
</organism>
<dbReference type="CDD" id="cd01483">
    <property type="entry name" value="E1_enzyme_family"/>
    <property type="match status" value="1"/>
</dbReference>
<evidence type="ECO:0000313" key="3">
    <source>
        <dbReference type="EMBL" id="QJA83869.1"/>
    </source>
</evidence>
<feature type="domain" description="THIF-type NAD/FAD binding fold" evidence="1">
    <location>
        <begin position="31"/>
        <end position="146"/>
    </location>
</feature>
<accession>A0A6M3KP70</accession>
<dbReference type="InterPro" id="IPR035985">
    <property type="entry name" value="Ubiquitin-activating_enz"/>
</dbReference>
<dbReference type="SUPFAM" id="SSF69572">
    <property type="entry name" value="Activating enzymes of the ubiquitin-like proteins"/>
    <property type="match status" value="1"/>
</dbReference>
<name>A0A6M3KP70_9ZZZZ</name>
<evidence type="ECO:0000313" key="2">
    <source>
        <dbReference type="EMBL" id="QJA58274.1"/>
    </source>
</evidence>